<organism evidence="1 2">
    <name type="scientific">Paenibacillus allorhizosphaerae</name>
    <dbReference type="NCBI Taxonomy" id="2849866"/>
    <lineage>
        <taxon>Bacteria</taxon>
        <taxon>Bacillati</taxon>
        <taxon>Bacillota</taxon>
        <taxon>Bacilli</taxon>
        <taxon>Bacillales</taxon>
        <taxon>Paenibacillaceae</taxon>
        <taxon>Paenibacillus</taxon>
    </lineage>
</organism>
<keyword evidence="2" id="KW-1185">Reference proteome</keyword>
<evidence type="ECO:0000313" key="1">
    <source>
        <dbReference type="EMBL" id="CAG7651531.1"/>
    </source>
</evidence>
<dbReference type="EMBL" id="CAJVCE010000016">
    <property type="protein sequence ID" value="CAG7651531.1"/>
    <property type="molecule type" value="Genomic_DNA"/>
</dbReference>
<protein>
    <submittedName>
        <fullName evidence="1">Uncharacterized protein</fullName>
    </submittedName>
</protein>
<proteinExistence type="predicted"/>
<dbReference type="RefSeq" id="WP_218101237.1">
    <property type="nucleotide sequence ID" value="NZ_CAJVCE010000016.1"/>
</dbReference>
<comment type="caution">
    <text evidence="1">The sequence shown here is derived from an EMBL/GenBank/DDBJ whole genome shotgun (WGS) entry which is preliminary data.</text>
</comment>
<dbReference type="Proteomes" id="UP000730618">
    <property type="component" value="Unassembled WGS sequence"/>
</dbReference>
<reference evidence="1 2" key="1">
    <citation type="submission" date="2021-06" db="EMBL/GenBank/DDBJ databases">
        <authorList>
            <person name="Criscuolo A."/>
        </authorList>
    </citation>
    <scope>NUCLEOTIDE SEQUENCE [LARGE SCALE GENOMIC DNA]</scope>
    <source>
        <strain evidence="2">CIP 111802</strain>
    </source>
</reference>
<accession>A0ABM8VNI5</accession>
<sequence length="51" mass="5844">MGRKPIDPAEKLMTISINLKQKVIQAIERDGIPKIVIQELVNKKYNPDNKN</sequence>
<name>A0ABM8VNI5_9BACL</name>
<evidence type="ECO:0000313" key="2">
    <source>
        <dbReference type="Proteomes" id="UP000730618"/>
    </source>
</evidence>
<gene>
    <name evidence="1" type="ORF">PAECIP111802_04987</name>
</gene>